<keyword evidence="3" id="KW-1185">Reference proteome</keyword>
<dbReference type="EMBL" id="CP121694">
    <property type="protein sequence ID" value="WRO20245.1"/>
    <property type="molecule type" value="Genomic_DNA"/>
</dbReference>
<protein>
    <submittedName>
        <fullName evidence="2">DUF4231 domain-containing protein</fullName>
    </submittedName>
</protein>
<keyword evidence="1" id="KW-0812">Transmembrane</keyword>
<keyword evidence="1" id="KW-0472">Membrane</keyword>
<dbReference type="InterPro" id="IPR025325">
    <property type="entry name" value="DUF4231"/>
</dbReference>
<keyword evidence="1" id="KW-1133">Transmembrane helix</keyword>
<evidence type="ECO:0000313" key="2">
    <source>
        <dbReference type="EMBL" id="WRO20245.1"/>
    </source>
</evidence>
<dbReference type="NCBIfam" id="NF033634">
    <property type="entry name" value="SLATT_1"/>
    <property type="match status" value="1"/>
</dbReference>
<sequence length="86" mass="9967">MIRRVSLIKKCFYWLRTIKILLAATIPVITGFISTGFVWWKEIVSVAGAAVAIIAPITGLFRFQENWVEYRTNSESLEHEKYLFLT</sequence>
<gene>
    <name evidence="2" type="ORF">MFMK1_000003</name>
</gene>
<proteinExistence type="predicted"/>
<accession>A0AAU0UGW2</accession>
<evidence type="ECO:0000256" key="1">
    <source>
        <dbReference type="SAM" id="Phobius"/>
    </source>
</evidence>
<dbReference type="KEGG" id="dbc:MFMK1_000003"/>
<dbReference type="RefSeq" id="WP_366923149.1">
    <property type="nucleotide sequence ID" value="NZ_CP121694.1"/>
</dbReference>
<dbReference type="Proteomes" id="UP001329915">
    <property type="component" value="Chromosome"/>
</dbReference>
<name>A0AAU0UGW2_9FIRM</name>
<dbReference type="AlphaFoldDB" id="A0AAU0UGW2"/>
<reference evidence="2 3" key="1">
    <citation type="submission" date="2023-04" db="EMBL/GenBank/DDBJ databases">
        <authorList>
            <person name="Hsu D."/>
        </authorList>
    </citation>
    <scope>NUCLEOTIDE SEQUENCE [LARGE SCALE GENOMIC DNA]</scope>
    <source>
        <strain evidence="2 3">MK1</strain>
    </source>
</reference>
<dbReference type="Pfam" id="PF14015">
    <property type="entry name" value="DUF4231"/>
    <property type="match status" value="1"/>
</dbReference>
<evidence type="ECO:0000313" key="3">
    <source>
        <dbReference type="Proteomes" id="UP001329915"/>
    </source>
</evidence>
<feature type="transmembrane region" description="Helical" evidence="1">
    <location>
        <begin position="46"/>
        <end position="63"/>
    </location>
</feature>
<feature type="transmembrane region" description="Helical" evidence="1">
    <location>
        <begin position="20"/>
        <end position="40"/>
    </location>
</feature>
<organism evidence="2 3">
    <name type="scientific">Metallumcola ferriviriculae</name>
    <dbReference type="NCBI Taxonomy" id="3039180"/>
    <lineage>
        <taxon>Bacteria</taxon>
        <taxon>Bacillati</taxon>
        <taxon>Bacillota</taxon>
        <taxon>Clostridia</taxon>
        <taxon>Neomoorellales</taxon>
        <taxon>Desulfitibacteraceae</taxon>
        <taxon>Metallumcola</taxon>
    </lineage>
</organism>